<dbReference type="Proteomes" id="UP000029050">
    <property type="component" value="Unassembled WGS sequence"/>
</dbReference>
<organism evidence="2 3">
    <name type="scientific">Bifidobacterium psychraerophilum</name>
    <dbReference type="NCBI Taxonomy" id="218140"/>
    <lineage>
        <taxon>Bacteria</taxon>
        <taxon>Bacillati</taxon>
        <taxon>Actinomycetota</taxon>
        <taxon>Actinomycetes</taxon>
        <taxon>Bifidobacteriales</taxon>
        <taxon>Bifidobacteriaceae</taxon>
        <taxon>Bifidobacterium</taxon>
    </lineage>
</organism>
<dbReference type="EMBL" id="JGZI01000010">
    <property type="protein sequence ID" value="KFI81392.1"/>
    <property type="molecule type" value="Genomic_DNA"/>
</dbReference>
<feature type="transmembrane region" description="Helical" evidence="1">
    <location>
        <begin position="133"/>
        <end position="156"/>
    </location>
</feature>
<keyword evidence="1" id="KW-0472">Membrane</keyword>
<dbReference type="OrthoDB" id="8017424at2"/>
<evidence type="ECO:0000256" key="1">
    <source>
        <dbReference type="SAM" id="Phobius"/>
    </source>
</evidence>
<dbReference type="STRING" id="218140.BPSY_1800"/>
<comment type="caution">
    <text evidence="2">The sequence shown here is derived from an EMBL/GenBank/DDBJ whole genome shotgun (WGS) entry which is preliminary data.</text>
</comment>
<reference evidence="2 3" key="1">
    <citation type="submission" date="2014-03" db="EMBL/GenBank/DDBJ databases">
        <title>Genomics of Bifidobacteria.</title>
        <authorList>
            <person name="Ventura M."/>
            <person name="Milani C."/>
            <person name="Lugli G.A."/>
        </authorList>
    </citation>
    <scope>NUCLEOTIDE SEQUENCE [LARGE SCALE GENOMIC DNA]</scope>
    <source>
        <strain evidence="2 3">LMG 21775</strain>
    </source>
</reference>
<dbReference type="GeneID" id="98300994"/>
<dbReference type="eggNOG" id="COG4721">
    <property type="taxonomic scope" value="Bacteria"/>
</dbReference>
<accession>A0A087CDP2</accession>
<evidence type="ECO:0000313" key="3">
    <source>
        <dbReference type="Proteomes" id="UP000029050"/>
    </source>
</evidence>
<gene>
    <name evidence="2" type="ORF">BPSY_1800</name>
</gene>
<dbReference type="RefSeq" id="WP_033495297.1">
    <property type="nucleotide sequence ID" value="NZ_BAABVZ010000002.1"/>
</dbReference>
<dbReference type="InterPro" id="IPR017195">
    <property type="entry name" value="ABC_thiamin-permease_prd"/>
</dbReference>
<sequence length="209" mass="22041">MSAQQHATSTPNRPDYRWRPIDITIASVIAVASGLVFWVFDMVVTAPSALLSGIIPGLEGILSGFWYFAGVIAALIIRKPGAALYAELVAAVLEMLLGNQWGFSGSIVAGLVQGLFTELAFLILMYKRWNVWSAVFAGILTGLAGSVFSFFTTYAGVHITGAFALTNIIANCISGAVISGALMWVLYIGIAKTGALSRFASGRAVTGTV</sequence>
<name>A0A087CDP2_9BIFI</name>
<keyword evidence="1" id="KW-0812">Transmembrane</keyword>
<protein>
    <submittedName>
        <fullName evidence="2">Hydroxymethylpyrimidine transport system permease protein</fullName>
    </submittedName>
</protein>
<feature type="transmembrane region" description="Helical" evidence="1">
    <location>
        <begin position="60"/>
        <end position="77"/>
    </location>
</feature>
<keyword evidence="3" id="KW-1185">Reference proteome</keyword>
<evidence type="ECO:0000313" key="2">
    <source>
        <dbReference type="EMBL" id="KFI81392.1"/>
    </source>
</evidence>
<dbReference type="AlphaFoldDB" id="A0A087CDP2"/>
<dbReference type="PIRSF" id="PIRSF037394">
    <property type="entry name" value="ABC_thiamine-permease_YkoE_prd"/>
    <property type="match status" value="1"/>
</dbReference>
<dbReference type="Pfam" id="PF09819">
    <property type="entry name" value="ABC_cobalt"/>
    <property type="match status" value="1"/>
</dbReference>
<feature type="transmembrane region" description="Helical" evidence="1">
    <location>
        <begin position="21"/>
        <end position="40"/>
    </location>
</feature>
<feature type="transmembrane region" description="Helical" evidence="1">
    <location>
        <begin position="84"/>
        <end position="101"/>
    </location>
</feature>
<feature type="transmembrane region" description="Helical" evidence="1">
    <location>
        <begin position="168"/>
        <end position="190"/>
    </location>
</feature>
<keyword evidence="1" id="KW-1133">Transmembrane helix</keyword>
<feature type="transmembrane region" description="Helical" evidence="1">
    <location>
        <begin position="107"/>
        <end position="126"/>
    </location>
</feature>
<proteinExistence type="predicted"/>